<protein>
    <recommendedName>
        <fullName evidence="4">DUF3221 domain-containing protein</fullName>
    </recommendedName>
</protein>
<keyword evidence="1" id="KW-0732">Signal</keyword>
<dbReference type="Proteomes" id="UP000616608">
    <property type="component" value="Unassembled WGS sequence"/>
</dbReference>
<dbReference type="PROSITE" id="PS51257">
    <property type="entry name" value="PROKAR_LIPOPROTEIN"/>
    <property type="match status" value="1"/>
</dbReference>
<dbReference type="Pfam" id="PF11518">
    <property type="entry name" value="DUF3221"/>
    <property type="match status" value="1"/>
</dbReference>
<dbReference type="InterPro" id="IPR021598">
    <property type="entry name" value="DUF3221"/>
</dbReference>
<evidence type="ECO:0000313" key="2">
    <source>
        <dbReference type="EMBL" id="GGG30329.1"/>
    </source>
</evidence>
<reference evidence="2" key="1">
    <citation type="journal article" date="2014" name="Int. J. Syst. Evol. Microbiol.">
        <title>Complete genome sequence of Corynebacterium casei LMG S-19264T (=DSM 44701T), isolated from a smear-ripened cheese.</title>
        <authorList>
            <consortium name="US DOE Joint Genome Institute (JGI-PGF)"/>
            <person name="Walter F."/>
            <person name="Albersmeier A."/>
            <person name="Kalinowski J."/>
            <person name="Ruckert C."/>
        </authorList>
    </citation>
    <scope>NUCLEOTIDE SEQUENCE</scope>
    <source>
        <strain evidence="2">CGMCC 1.15760</strain>
    </source>
</reference>
<feature type="chain" id="PRO_5039365412" description="DUF3221 domain-containing protein" evidence="1">
    <location>
        <begin position="21"/>
        <end position="97"/>
    </location>
</feature>
<proteinExistence type="predicted"/>
<dbReference type="RefSeq" id="WP_188615517.1">
    <property type="nucleotide sequence ID" value="NZ_BMJT01000009.1"/>
</dbReference>
<evidence type="ECO:0000256" key="1">
    <source>
        <dbReference type="SAM" id="SignalP"/>
    </source>
</evidence>
<comment type="caution">
    <text evidence="2">The sequence shown here is derived from an EMBL/GenBank/DDBJ whole genome shotgun (WGS) entry which is preliminary data.</text>
</comment>
<dbReference type="AlphaFoldDB" id="A0A917LIX5"/>
<evidence type="ECO:0008006" key="4">
    <source>
        <dbReference type="Google" id="ProtNLM"/>
    </source>
</evidence>
<reference evidence="2" key="2">
    <citation type="submission" date="2020-09" db="EMBL/GenBank/DDBJ databases">
        <authorList>
            <person name="Sun Q."/>
            <person name="Zhou Y."/>
        </authorList>
    </citation>
    <scope>NUCLEOTIDE SEQUENCE</scope>
    <source>
        <strain evidence="2">CGMCC 1.15760</strain>
    </source>
</reference>
<evidence type="ECO:0000313" key="3">
    <source>
        <dbReference type="Proteomes" id="UP000616608"/>
    </source>
</evidence>
<name>A0A917LIX5_9BACI</name>
<accession>A0A917LIX5</accession>
<sequence>MYKKVVIVIGVCLFFVTACTNDNPDTPQKALFFEASIMQIDGDLAIVSSDLGEIVVDLSVNKQTQFEVGDQIKVGYDGEIKESFPAQITTLSVERIE</sequence>
<dbReference type="EMBL" id="BMJT01000009">
    <property type="protein sequence ID" value="GGG30329.1"/>
    <property type="molecule type" value="Genomic_DNA"/>
</dbReference>
<feature type="signal peptide" evidence="1">
    <location>
        <begin position="1"/>
        <end position="20"/>
    </location>
</feature>
<gene>
    <name evidence="2" type="ORF">GCM10007425_26180</name>
</gene>
<organism evidence="2 3">
    <name type="scientific">Lysinibacillus alkalisoli</name>
    <dbReference type="NCBI Taxonomy" id="1911548"/>
    <lineage>
        <taxon>Bacteria</taxon>
        <taxon>Bacillati</taxon>
        <taxon>Bacillota</taxon>
        <taxon>Bacilli</taxon>
        <taxon>Bacillales</taxon>
        <taxon>Bacillaceae</taxon>
        <taxon>Lysinibacillus</taxon>
    </lineage>
</organism>
<keyword evidence="3" id="KW-1185">Reference proteome</keyword>